<dbReference type="InterPro" id="IPR002586">
    <property type="entry name" value="CobQ/CobB/MinD/ParA_Nub-bd_dom"/>
</dbReference>
<feature type="domain" description="CobQ/CobB/MinD/ParA nucleotide binding" evidence="1">
    <location>
        <begin position="153"/>
        <end position="369"/>
    </location>
</feature>
<dbReference type="EMBL" id="BMZD01000001">
    <property type="protein sequence ID" value="GGZ88790.1"/>
    <property type="molecule type" value="Genomic_DNA"/>
</dbReference>
<dbReference type="GO" id="GO:0005829">
    <property type="term" value="C:cytosol"/>
    <property type="evidence" value="ECO:0007669"/>
    <property type="project" value="TreeGrafter"/>
</dbReference>
<dbReference type="InterPro" id="IPR011006">
    <property type="entry name" value="CheY-like_superfamily"/>
</dbReference>
<dbReference type="GO" id="GO:0005524">
    <property type="term" value="F:ATP binding"/>
    <property type="evidence" value="ECO:0007669"/>
    <property type="project" value="TreeGrafter"/>
</dbReference>
<protein>
    <recommendedName>
        <fullName evidence="1">CobQ/CobB/MinD/ParA nucleotide binding domain-containing protein</fullName>
    </recommendedName>
</protein>
<dbReference type="InterPro" id="IPR050625">
    <property type="entry name" value="ParA/MinD_ATPase"/>
</dbReference>
<dbReference type="InterPro" id="IPR027417">
    <property type="entry name" value="P-loop_NTPase"/>
</dbReference>
<dbReference type="SUPFAM" id="SSF52172">
    <property type="entry name" value="CheY-like"/>
    <property type="match status" value="1"/>
</dbReference>
<evidence type="ECO:0000259" key="1">
    <source>
        <dbReference type="Pfam" id="PF01656"/>
    </source>
</evidence>
<dbReference type="PANTHER" id="PTHR43384:SF13">
    <property type="entry name" value="SLR0110 PROTEIN"/>
    <property type="match status" value="1"/>
</dbReference>
<dbReference type="Pfam" id="PF01656">
    <property type="entry name" value="CbiA"/>
    <property type="match status" value="1"/>
</dbReference>
<sequence length="396" mass="41519">MMTSTTFSDLKERKPAIRSGAAVAFVAREEVIAALRASPDLGLLGALECHVAGLADPVADGWVAGAAAVVIEVAGDNPASLARVERLRQQNPRLPVIAALGSTDIALARALLRQGVSDIARLPVEPAELAGQLAELASGKSGAAAAAPLAPLVVVAGGTGGCGATTVLTHLAAALAARRTDAGRLCVIDLDLQAGEVAYYLGQVPRVTVSALLDAGDRLDAELLQSALTDSGHGFSILAAPETITPLDNVDEDRLLELLRVVRGTFDMVLVDLPADWSNWSLSLALAADRMVLVTELSVAGLRQTRRRLDLFASLGVRADRIRIVANRVEHGLFRSIDLKDASAALGCDVAATIVDEDGDMAEAQNEGRLLTDLHRHSRFAGDIERLAKLLDLEGR</sequence>
<evidence type="ECO:0000313" key="2">
    <source>
        <dbReference type="EMBL" id="GGZ88790.1"/>
    </source>
</evidence>
<dbReference type="GO" id="GO:0009898">
    <property type="term" value="C:cytoplasmic side of plasma membrane"/>
    <property type="evidence" value="ECO:0007669"/>
    <property type="project" value="TreeGrafter"/>
</dbReference>
<dbReference type="GO" id="GO:0016887">
    <property type="term" value="F:ATP hydrolysis activity"/>
    <property type="evidence" value="ECO:0007669"/>
    <property type="project" value="TreeGrafter"/>
</dbReference>
<dbReference type="AlphaFoldDB" id="A0A918R9D2"/>
<accession>A0A918R9D2</accession>
<reference evidence="2" key="1">
    <citation type="journal article" date="2014" name="Int. J. Syst. Evol. Microbiol.">
        <title>Complete genome sequence of Corynebacterium casei LMG S-19264T (=DSM 44701T), isolated from a smear-ripened cheese.</title>
        <authorList>
            <consortium name="US DOE Joint Genome Institute (JGI-PGF)"/>
            <person name="Walter F."/>
            <person name="Albersmeier A."/>
            <person name="Kalinowski J."/>
            <person name="Ruckert C."/>
        </authorList>
    </citation>
    <scope>NUCLEOTIDE SEQUENCE</scope>
    <source>
        <strain evidence="2">KCTC 32422</strain>
    </source>
</reference>
<proteinExistence type="predicted"/>
<gene>
    <name evidence="2" type="ORF">GCM10011617_04680</name>
</gene>
<name>A0A918R9D2_9SPHN</name>
<dbReference type="Gene3D" id="3.40.50.2300">
    <property type="match status" value="1"/>
</dbReference>
<comment type="caution">
    <text evidence="2">The sequence shown here is derived from an EMBL/GenBank/DDBJ whole genome shotgun (WGS) entry which is preliminary data.</text>
</comment>
<dbReference type="Proteomes" id="UP000634139">
    <property type="component" value="Unassembled WGS sequence"/>
</dbReference>
<reference evidence="2" key="2">
    <citation type="submission" date="2020-09" db="EMBL/GenBank/DDBJ databases">
        <authorList>
            <person name="Sun Q."/>
            <person name="Kim S."/>
        </authorList>
    </citation>
    <scope>NUCLEOTIDE SEQUENCE</scope>
    <source>
        <strain evidence="2">KCTC 32422</strain>
    </source>
</reference>
<dbReference type="Gene3D" id="3.40.50.300">
    <property type="entry name" value="P-loop containing nucleotide triphosphate hydrolases"/>
    <property type="match status" value="1"/>
</dbReference>
<keyword evidence="3" id="KW-1185">Reference proteome</keyword>
<organism evidence="2 3">
    <name type="scientific">Novosphingobium arvoryzae</name>
    <dbReference type="NCBI Taxonomy" id="1256514"/>
    <lineage>
        <taxon>Bacteria</taxon>
        <taxon>Pseudomonadati</taxon>
        <taxon>Pseudomonadota</taxon>
        <taxon>Alphaproteobacteria</taxon>
        <taxon>Sphingomonadales</taxon>
        <taxon>Sphingomonadaceae</taxon>
        <taxon>Novosphingobium</taxon>
    </lineage>
</organism>
<dbReference type="SUPFAM" id="SSF52540">
    <property type="entry name" value="P-loop containing nucleoside triphosphate hydrolases"/>
    <property type="match status" value="1"/>
</dbReference>
<evidence type="ECO:0000313" key="3">
    <source>
        <dbReference type="Proteomes" id="UP000634139"/>
    </source>
</evidence>
<dbReference type="PANTHER" id="PTHR43384">
    <property type="entry name" value="SEPTUM SITE-DETERMINING PROTEIN MIND HOMOLOG, CHLOROPLASTIC-RELATED"/>
    <property type="match status" value="1"/>
</dbReference>
<dbReference type="GO" id="GO:0051782">
    <property type="term" value="P:negative regulation of cell division"/>
    <property type="evidence" value="ECO:0007669"/>
    <property type="project" value="TreeGrafter"/>
</dbReference>